<keyword evidence="1" id="KW-1133">Transmembrane helix</keyword>
<organism evidence="3 4">
    <name type="scientific">Sphaerotilus microaerophilus</name>
    <dbReference type="NCBI Taxonomy" id="2914710"/>
    <lineage>
        <taxon>Bacteria</taxon>
        <taxon>Pseudomonadati</taxon>
        <taxon>Pseudomonadota</taxon>
        <taxon>Betaproteobacteria</taxon>
        <taxon>Burkholderiales</taxon>
        <taxon>Sphaerotilaceae</taxon>
        <taxon>Sphaerotilus</taxon>
    </lineage>
</organism>
<dbReference type="Pfam" id="PF07331">
    <property type="entry name" value="TctB"/>
    <property type="match status" value="1"/>
</dbReference>
<reference evidence="3" key="1">
    <citation type="submission" date="2022-04" db="EMBL/GenBank/DDBJ databases">
        <title>Whole genome sequence of Sphaerotilus sp. FB-5.</title>
        <authorList>
            <person name="Takeda M."/>
            <person name="Narihara S."/>
            <person name="Akimoto M."/>
            <person name="Akimoto R."/>
            <person name="Nishiyashiki S."/>
            <person name="Murakami T."/>
        </authorList>
    </citation>
    <scope>NUCLEOTIDE SEQUENCE</scope>
    <source>
        <strain evidence="3">FB-5</strain>
    </source>
</reference>
<gene>
    <name evidence="3" type="ORF">CATMQ487_22400</name>
</gene>
<dbReference type="InterPro" id="IPR009936">
    <property type="entry name" value="DUF1468"/>
</dbReference>
<dbReference type="Proteomes" id="UP001057498">
    <property type="component" value="Chromosome"/>
</dbReference>
<keyword evidence="1" id="KW-0472">Membrane</keyword>
<proteinExistence type="predicted"/>
<evidence type="ECO:0000313" key="4">
    <source>
        <dbReference type="Proteomes" id="UP001057498"/>
    </source>
</evidence>
<feature type="transmembrane region" description="Helical" evidence="1">
    <location>
        <begin position="49"/>
        <end position="68"/>
    </location>
</feature>
<keyword evidence="1" id="KW-0812">Transmembrane</keyword>
<protein>
    <recommendedName>
        <fullName evidence="2">DUF1468 domain-containing protein</fullName>
    </recommendedName>
</protein>
<evidence type="ECO:0000256" key="1">
    <source>
        <dbReference type="SAM" id="Phobius"/>
    </source>
</evidence>
<feature type="domain" description="DUF1468" evidence="2">
    <location>
        <begin position="17"/>
        <end position="163"/>
    </location>
</feature>
<feature type="transmembrane region" description="Helical" evidence="1">
    <location>
        <begin position="88"/>
        <end position="120"/>
    </location>
</feature>
<accession>A0ABM7YLG2</accession>
<feature type="transmembrane region" description="Helical" evidence="1">
    <location>
        <begin position="16"/>
        <end position="37"/>
    </location>
</feature>
<keyword evidence="4" id="KW-1185">Reference proteome</keyword>
<dbReference type="EMBL" id="AP025730">
    <property type="protein sequence ID" value="BDI05270.1"/>
    <property type="molecule type" value="Genomic_DNA"/>
</dbReference>
<sequence>MSSNTHSGVPANRGHFWIGVGTAALGGLLALGATQIGGAAGYGGAGPGFLPWVVALALVGLGVAQIISARRHAEPLADAPEFPSAWTAVAWVSAGVLLNALLIERIGFIPSCALLFALSARGFRIGAAARPSAASVATDFVIGLVISAPVFWIFTKLLGLTLPGLVKGGWI</sequence>
<evidence type="ECO:0000259" key="2">
    <source>
        <dbReference type="Pfam" id="PF07331"/>
    </source>
</evidence>
<feature type="transmembrane region" description="Helical" evidence="1">
    <location>
        <begin position="132"/>
        <end position="154"/>
    </location>
</feature>
<name>A0ABM7YLG2_9BURK</name>
<evidence type="ECO:0000313" key="3">
    <source>
        <dbReference type="EMBL" id="BDI05270.1"/>
    </source>
</evidence>
<dbReference type="RefSeq" id="WP_251973317.1">
    <property type="nucleotide sequence ID" value="NZ_AP025730.1"/>
</dbReference>